<gene>
    <name evidence="1" type="ORF">JYE49_01325</name>
</gene>
<evidence type="ECO:0000313" key="2">
    <source>
        <dbReference type="Proteomes" id="UP000682782"/>
    </source>
</evidence>
<keyword evidence="2" id="KW-1185">Reference proteome</keyword>
<protein>
    <submittedName>
        <fullName evidence="1">Exonuclease domain-containing protein</fullName>
    </submittedName>
</protein>
<organism evidence="1 2">
    <name type="scientific">Aristaeella hokkaidonensis</name>
    <dbReference type="NCBI Taxonomy" id="3046382"/>
    <lineage>
        <taxon>Bacteria</taxon>
        <taxon>Bacillati</taxon>
        <taxon>Bacillota</taxon>
        <taxon>Clostridia</taxon>
        <taxon>Eubacteriales</taxon>
        <taxon>Aristaeellaceae</taxon>
        <taxon>Aristaeella</taxon>
    </lineage>
</organism>
<keyword evidence="1" id="KW-0378">Hydrolase</keyword>
<dbReference type="EMBL" id="CP068393">
    <property type="protein sequence ID" value="QUC67380.1"/>
    <property type="molecule type" value="Genomic_DNA"/>
</dbReference>
<sequence>MTYIILDLEWNQPISYQSRTYREVGDKLIFEMIQIGAVKLDADLNPADSISIPIAPTHYLRIHPRIRRMTGLDSETLAGAPAFREALEQFTSWCGEDYTLLTWGIDDVSVLYQNIHFFHCEDIPLPPLCDIQQLFSQEHKLKDRAGLKAAMELMNIEPDENMAFHNALNDAWYTALVFRTLPDPSAVLNYARQPKELIHGRRSVREKTPGEIFDSVREALASESAIHPTCPRCGRVLALDGEYIKQSADKYIAIAKCKNHGRILIRLHFRIDDDGKKIMTRATAPATHANVAYVHTKQLQMQQRLEKYLAEHGSLPDPDEELLNADVSSMPFD</sequence>
<accession>A0AC61N3F1</accession>
<name>A0AC61N3F1_9FIRM</name>
<evidence type="ECO:0000313" key="1">
    <source>
        <dbReference type="EMBL" id="QUC67380.1"/>
    </source>
</evidence>
<reference evidence="1" key="1">
    <citation type="submission" date="2021-01" db="EMBL/GenBank/DDBJ databases">
        <title>Complete genome sequence of Clostridiales bacterium R-7.</title>
        <authorList>
            <person name="Mahoney-Kurpe S.C."/>
            <person name="Palevich N."/>
            <person name="Koike S."/>
            <person name="Moon C.D."/>
            <person name="Attwood G.T."/>
        </authorList>
    </citation>
    <scope>NUCLEOTIDE SEQUENCE</scope>
    <source>
        <strain evidence="1">R-7</strain>
    </source>
</reference>
<proteinExistence type="predicted"/>
<keyword evidence="1" id="KW-0269">Exonuclease</keyword>
<keyword evidence="1" id="KW-0540">Nuclease</keyword>
<dbReference type="Proteomes" id="UP000682782">
    <property type="component" value="Chromosome"/>
</dbReference>